<gene>
    <name evidence="1" type="ORF">GCM10008955_33290</name>
</gene>
<accession>A0ABQ2F3F6</accession>
<protein>
    <submittedName>
        <fullName evidence="1">Uncharacterized protein</fullName>
    </submittedName>
</protein>
<keyword evidence="2" id="KW-1185">Reference proteome</keyword>
<dbReference type="EMBL" id="BMPP01000016">
    <property type="protein sequence ID" value="GGK36805.1"/>
    <property type="molecule type" value="Genomic_DNA"/>
</dbReference>
<evidence type="ECO:0000313" key="2">
    <source>
        <dbReference type="Proteomes" id="UP000647587"/>
    </source>
</evidence>
<evidence type="ECO:0000313" key="1">
    <source>
        <dbReference type="EMBL" id="GGK36805.1"/>
    </source>
</evidence>
<reference evidence="2" key="1">
    <citation type="journal article" date="2019" name="Int. J. Syst. Evol. Microbiol.">
        <title>The Global Catalogue of Microorganisms (GCM) 10K type strain sequencing project: providing services to taxonomists for standard genome sequencing and annotation.</title>
        <authorList>
            <consortium name="The Broad Institute Genomics Platform"/>
            <consortium name="The Broad Institute Genome Sequencing Center for Infectious Disease"/>
            <person name="Wu L."/>
            <person name="Ma J."/>
        </authorList>
    </citation>
    <scope>NUCLEOTIDE SEQUENCE [LARGE SCALE GENOMIC DNA]</scope>
    <source>
        <strain evidence="2">JCM 30331</strain>
    </source>
</reference>
<proteinExistence type="predicted"/>
<comment type="caution">
    <text evidence="1">The sequence shown here is derived from an EMBL/GenBank/DDBJ whole genome shotgun (WGS) entry which is preliminary data.</text>
</comment>
<name>A0ABQ2F3F6_9DEIO</name>
<sequence>MTDFDFDFDATSQLPQLTDDTTRVMIGMELTEQFPFQDRHNLALMANHIVDAVRALTPTVLAQTRAQLAFTLDPQERTVHLVAHVPEQQDTTSAGVEARHLGNLLASDQFVETLNDTEMRRNVYAVAYRALLNSQAGYDGHGGFEEAVELATAALAHPPAIARGN</sequence>
<organism evidence="1 2">
    <name type="scientific">Deinococcus malanensis</name>
    <dbReference type="NCBI Taxonomy" id="1706855"/>
    <lineage>
        <taxon>Bacteria</taxon>
        <taxon>Thermotogati</taxon>
        <taxon>Deinococcota</taxon>
        <taxon>Deinococci</taxon>
        <taxon>Deinococcales</taxon>
        <taxon>Deinococcaceae</taxon>
        <taxon>Deinococcus</taxon>
    </lineage>
</organism>
<dbReference type="Proteomes" id="UP000647587">
    <property type="component" value="Unassembled WGS sequence"/>
</dbReference>
<dbReference type="RefSeq" id="WP_189010776.1">
    <property type="nucleotide sequence ID" value="NZ_BMPP01000016.1"/>
</dbReference>